<dbReference type="EMBL" id="MU277309">
    <property type="protein sequence ID" value="KAI0055134.1"/>
    <property type="molecule type" value="Genomic_DNA"/>
</dbReference>
<sequence length="55" mass="6126">HKDFLNFVTGLCLIIPFGSFDHTKSCRLVVRELGLEFEVGAGVPILIPSALYTQY</sequence>
<name>A0ACB8SEZ9_9AGAM</name>
<keyword evidence="2" id="KW-1185">Reference proteome</keyword>
<comment type="caution">
    <text evidence="1">The sequence shown here is derived from an EMBL/GenBank/DDBJ whole genome shotgun (WGS) entry which is preliminary data.</text>
</comment>
<proteinExistence type="predicted"/>
<protein>
    <submittedName>
        <fullName evidence="1">Uncharacterized protein</fullName>
    </submittedName>
</protein>
<evidence type="ECO:0000313" key="2">
    <source>
        <dbReference type="Proteomes" id="UP000814140"/>
    </source>
</evidence>
<reference evidence="1" key="1">
    <citation type="submission" date="2021-03" db="EMBL/GenBank/DDBJ databases">
        <authorList>
            <consortium name="DOE Joint Genome Institute"/>
            <person name="Ahrendt S."/>
            <person name="Looney B.P."/>
            <person name="Miyauchi S."/>
            <person name="Morin E."/>
            <person name="Drula E."/>
            <person name="Courty P.E."/>
            <person name="Chicoki N."/>
            <person name="Fauchery L."/>
            <person name="Kohler A."/>
            <person name="Kuo A."/>
            <person name="Labutti K."/>
            <person name="Pangilinan J."/>
            <person name="Lipzen A."/>
            <person name="Riley R."/>
            <person name="Andreopoulos W."/>
            <person name="He G."/>
            <person name="Johnson J."/>
            <person name="Barry K.W."/>
            <person name="Grigoriev I.V."/>
            <person name="Nagy L."/>
            <person name="Hibbett D."/>
            <person name="Henrissat B."/>
            <person name="Matheny P.B."/>
            <person name="Labbe J."/>
            <person name="Martin F."/>
        </authorList>
    </citation>
    <scope>NUCLEOTIDE SEQUENCE</scope>
    <source>
        <strain evidence="1">HHB10654</strain>
    </source>
</reference>
<accession>A0ACB8SEZ9</accession>
<organism evidence="1 2">
    <name type="scientific">Artomyces pyxidatus</name>
    <dbReference type="NCBI Taxonomy" id="48021"/>
    <lineage>
        <taxon>Eukaryota</taxon>
        <taxon>Fungi</taxon>
        <taxon>Dikarya</taxon>
        <taxon>Basidiomycota</taxon>
        <taxon>Agaricomycotina</taxon>
        <taxon>Agaricomycetes</taxon>
        <taxon>Russulales</taxon>
        <taxon>Auriscalpiaceae</taxon>
        <taxon>Artomyces</taxon>
    </lineage>
</organism>
<reference evidence="1" key="2">
    <citation type="journal article" date="2022" name="New Phytol.">
        <title>Evolutionary transition to the ectomycorrhizal habit in the genomes of a hyperdiverse lineage of mushroom-forming fungi.</title>
        <authorList>
            <person name="Looney B."/>
            <person name="Miyauchi S."/>
            <person name="Morin E."/>
            <person name="Drula E."/>
            <person name="Courty P.E."/>
            <person name="Kohler A."/>
            <person name="Kuo A."/>
            <person name="LaButti K."/>
            <person name="Pangilinan J."/>
            <person name="Lipzen A."/>
            <person name="Riley R."/>
            <person name="Andreopoulos W."/>
            <person name="He G."/>
            <person name="Johnson J."/>
            <person name="Nolan M."/>
            <person name="Tritt A."/>
            <person name="Barry K.W."/>
            <person name="Grigoriev I.V."/>
            <person name="Nagy L.G."/>
            <person name="Hibbett D."/>
            <person name="Henrissat B."/>
            <person name="Matheny P.B."/>
            <person name="Labbe J."/>
            <person name="Martin F.M."/>
        </authorList>
    </citation>
    <scope>NUCLEOTIDE SEQUENCE</scope>
    <source>
        <strain evidence="1">HHB10654</strain>
    </source>
</reference>
<feature type="non-terminal residue" evidence="1">
    <location>
        <position position="55"/>
    </location>
</feature>
<feature type="non-terminal residue" evidence="1">
    <location>
        <position position="1"/>
    </location>
</feature>
<evidence type="ECO:0000313" key="1">
    <source>
        <dbReference type="EMBL" id="KAI0055134.1"/>
    </source>
</evidence>
<dbReference type="Proteomes" id="UP000814140">
    <property type="component" value="Unassembled WGS sequence"/>
</dbReference>
<gene>
    <name evidence="1" type="ORF">BV25DRAFT_1784454</name>
</gene>